<reference evidence="13 14" key="1">
    <citation type="submission" date="2019-11" db="EMBL/GenBank/DDBJ databases">
        <title>Comparative genomics of hydrocarbon-degrading Desulfosarcina strains.</title>
        <authorList>
            <person name="Watanabe M."/>
            <person name="Kojima H."/>
            <person name="Fukui M."/>
        </authorList>
    </citation>
    <scope>NUCLEOTIDE SEQUENCE [LARGE SCALE GENOMIC DNA]</scope>
    <source>
        <strain evidence="13 14">PL12</strain>
    </source>
</reference>
<dbReference type="GO" id="GO:0036424">
    <property type="term" value="F:L-phosphoserine phosphatase activity"/>
    <property type="evidence" value="ECO:0007669"/>
    <property type="project" value="TreeGrafter"/>
</dbReference>
<evidence type="ECO:0000256" key="4">
    <source>
        <dbReference type="ARBA" id="ARBA00022723"/>
    </source>
</evidence>
<dbReference type="GO" id="GO:0000287">
    <property type="term" value="F:magnesium ion binding"/>
    <property type="evidence" value="ECO:0007669"/>
    <property type="project" value="TreeGrafter"/>
</dbReference>
<dbReference type="NCBIfam" id="NF010109">
    <property type="entry name" value="PRK13582.1"/>
    <property type="match status" value="1"/>
</dbReference>
<dbReference type="SUPFAM" id="SSF56784">
    <property type="entry name" value="HAD-like"/>
    <property type="match status" value="1"/>
</dbReference>
<keyword evidence="14" id="KW-1185">Reference proteome</keyword>
<dbReference type="GO" id="GO:0006564">
    <property type="term" value="P:L-serine biosynthetic process"/>
    <property type="evidence" value="ECO:0007669"/>
    <property type="project" value="UniProtKB-KW"/>
</dbReference>
<proteinExistence type="predicted"/>
<comment type="catalytic activity">
    <reaction evidence="8">
        <text>O-phospho-L-serine + H2O = L-serine + phosphate</text>
        <dbReference type="Rhea" id="RHEA:21208"/>
        <dbReference type="ChEBI" id="CHEBI:15377"/>
        <dbReference type="ChEBI" id="CHEBI:33384"/>
        <dbReference type="ChEBI" id="CHEBI:43474"/>
        <dbReference type="ChEBI" id="CHEBI:57524"/>
        <dbReference type="EC" id="3.1.3.3"/>
    </reaction>
</comment>
<feature type="active site" description="Proton donor" evidence="10">
    <location>
        <position position="9"/>
    </location>
</feature>
<dbReference type="InterPro" id="IPR011863">
    <property type="entry name" value="HSK-PSP"/>
</dbReference>
<dbReference type="PANTHER" id="PTHR43344">
    <property type="entry name" value="PHOSPHOSERINE PHOSPHATASE"/>
    <property type="match status" value="1"/>
</dbReference>
<comment type="pathway">
    <text evidence="1">Amino-acid biosynthesis; L-serine biosynthesis; L-serine from 3-phospho-D-glycerate: step 3/3.</text>
</comment>
<feature type="binding site" evidence="12">
    <location>
        <position position="152"/>
    </location>
    <ligand>
        <name>Mg(2+)</name>
        <dbReference type="ChEBI" id="CHEBI:18420"/>
    </ligand>
</feature>
<name>A0A5K7YFJ9_9BACT</name>
<feature type="binding site" evidence="12">
    <location>
        <position position="7"/>
    </location>
    <ligand>
        <name>Mg(2+)</name>
        <dbReference type="ChEBI" id="CHEBI:18420"/>
    </ligand>
</feature>
<evidence type="ECO:0000313" key="13">
    <source>
        <dbReference type="EMBL" id="BBO67828.1"/>
    </source>
</evidence>
<dbReference type="Gene3D" id="3.40.50.1000">
    <property type="entry name" value="HAD superfamily/HAD-like"/>
    <property type="match status" value="1"/>
</dbReference>
<dbReference type="RefSeq" id="WP_155316048.1">
    <property type="nucleotide sequence ID" value="NZ_AP021874.1"/>
</dbReference>
<evidence type="ECO:0000256" key="11">
    <source>
        <dbReference type="PIRSR" id="PIRSR611863-2"/>
    </source>
</evidence>
<dbReference type="NCBIfam" id="TIGR02137">
    <property type="entry name" value="HSK-PSP"/>
    <property type="match status" value="1"/>
</dbReference>
<sequence length="204" mass="22992">MHIVCSDLEGVFIPEIWINVAERTGIDELRLTTRDISDYDVLMKRRLEILAANGLKLKDITDAVAAMDPLPGAREFLDWLRARTQVIIVSDTYLEFARPLMEKLGWPTLLCHGLTVDDSGAITGYNLRQADGKRKVAQAFKSLNYHVMAMGDSYNDVSMLKEAHHGVLFCPPQNVIDEYSQFPVATTYDDLKEIFGKVIETGEQ</sequence>
<feature type="binding site" evidence="11">
    <location>
        <position position="155"/>
    </location>
    <ligand>
        <name>substrate</name>
    </ligand>
</feature>
<feature type="binding site" evidence="11">
    <location>
        <position position="133"/>
    </location>
    <ligand>
        <name>substrate</name>
    </ligand>
</feature>
<comment type="catalytic activity">
    <reaction evidence="9">
        <text>O-phospho-D-serine + H2O = D-serine + phosphate</text>
        <dbReference type="Rhea" id="RHEA:24873"/>
        <dbReference type="ChEBI" id="CHEBI:15377"/>
        <dbReference type="ChEBI" id="CHEBI:35247"/>
        <dbReference type="ChEBI" id="CHEBI:43474"/>
        <dbReference type="ChEBI" id="CHEBI:58680"/>
        <dbReference type="EC" id="3.1.3.3"/>
    </reaction>
</comment>
<keyword evidence="5" id="KW-0378">Hydrolase</keyword>
<dbReference type="EC" id="3.1.3.3" evidence="2"/>
<evidence type="ECO:0000256" key="6">
    <source>
        <dbReference type="ARBA" id="ARBA00022842"/>
    </source>
</evidence>
<evidence type="ECO:0000256" key="10">
    <source>
        <dbReference type="PIRSR" id="PIRSR611863-1"/>
    </source>
</evidence>
<protein>
    <recommendedName>
        <fullName evidence="2">phosphoserine phosphatase</fullName>
        <ecNumber evidence="2">3.1.3.3</ecNumber>
    </recommendedName>
</protein>
<dbReference type="InterPro" id="IPR036412">
    <property type="entry name" value="HAD-like_sf"/>
</dbReference>
<dbReference type="Proteomes" id="UP000427906">
    <property type="component" value="Chromosome"/>
</dbReference>
<dbReference type="EMBL" id="AP021874">
    <property type="protein sequence ID" value="BBO67828.1"/>
    <property type="molecule type" value="Genomic_DNA"/>
</dbReference>
<feature type="binding site" evidence="12">
    <location>
        <position position="9"/>
    </location>
    <ligand>
        <name>Mg(2+)</name>
        <dbReference type="ChEBI" id="CHEBI:18420"/>
    </ligand>
</feature>
<evidence type="ECO:0000256" key="12">
    <source>
        <dbReference type="PIRSR" id="PIRSR611863-3"/>
    </source>
</evidence>
<evidence type="ECO:0000256" key="5">
    <source>
        <dbReference type="ARBA" id="ARBA00022801"/>
    </source>
</evidence>
<accession>A0A5K7YFJ9</accession>
<gene>
    <name evidence="13" type="primary">thrH</name>
    <name evidence="13" type="ORF">DSCA_17580</name>
</gene>
<comment type="cofactor">
    <cofactor evidence="12">
        <name>Mg(2+)</name>
        <dbReference type="ChEBI" id="CHEBI:18420"/>
    </cofactor>
    <text evidence="12">Binds 1 Mg(2+) ion per subunit.</text>
</comment>
<evidence type="ECO:0000256" key="3">
    <source>
        <dbReference type="ARBA" id="ARBA00022605"/>
    </source>
</evidence>
<feature type="binding site" evidence="11">
    <location>
        <begin position="90"/>
        <end position="91"/>
    </location>
    <ligand>
        <name>substrate</name>
    </ligand>
</feature>
<keyword evidence="7" id="KW-0718">Serine biosynthesis</keyword>
<dbReference type="InterPro" id="IPR050582">
    <property type="entry name" value="HAD-like_SerB"/>
</dbReference>
<keyword evidence="4" id="KW-0479">Metal-binding</keyword>
<feature type="binding site" evidence="11">
    <location>
        <position position="46"/>
    </location>
    <ligand>
        <name>substrate</name>
    </ligand>
</feature>
<evidence type="ECO:0000256" key="2">
    <source>
        <dbReference type="ARBA" id="ARBA00012640"/>
    </source>
</evidence>
<feature type="active site" description="Nucleophile" evidence="10">
    <location>
        <position position="7"/>
    </location>
</feature>
<evidence type="ECO:0000256" key="8">
    <source>
        <dbReference type="ARBA" id="ARBA00048138"/>
    </source>
</evidence>
<dbReference type="Gene3D" id="3.90.1470.10">
    <property type="entry name" value="thrh gene product, domain 2"/>
    <property type="match status" value="1"/>
</dbReference>
<dbReference type="KEGG" id="dalk:DSCA_17580"/>
<keyword evidence="3" id="KW-0028">Amino-acid biosynthesis</keyword>
<dbReference type="InterPro" id="IPR023214">
    <property type="entry name" value="HAD_sf"/>
</dbReference>
<dbReference type="NCBIfam" id="TIGR01488">
    <property type="entry name" value="HAD-SF-IB"/>
    <property type="match status" value="1"/>
</dbReference>
<evidence type="ECO:0000256" key="9">
    <source>
        <dbReference type="ARBA" id="ARBA00048523"/>
    </source>
</evidence>
<dbReference type="PANTHER" id="PTHR43344:SF2">
    <property type="entry name" value="PHOSPHOSERINE PHOSPHATASE"/>
    <property type="match status" value="1"/>
</dbReference>
<keyword evidence="6" id="KW-0460">Magnesium</keyword>
<dbReference type="GO" id="GO:0005737">
    <property type="term" value="C:cytoplasm"/>
    <property type="evidence" value="ECO:0007669"/>
    <property type="project" value="TreeGrafter"/>
</dbReference>
<organism evidence="13 14">
    <name type="scientific">Desulfosarcina alkanivorans</name>
    <dbReference type="NCBI Taxonomy" id="571177"/>
    <lineage>
        <taxon>Bacteria</taxon>
        <taxon>Pseudomonadati</taxon>
        <taxon>Thermodesulfobacteriota</taxon>
        <taxon>Desulfobacteria</taxon>
        <taxon>Desulfobacterales</taxon>
        <taxon>Desulfosarcinaceae</taxon>
        <taxon>Desulfosarcina</taxon>
    </lineage>
</organism>
<evidence type="ECO:0000256" key="7">
    <source>
        <dbReference type="ARBA" id="ARBA00023299"/>
    </source>
</evidence>
<dbReference type="OrthoDB" id="9801134at2"/>
<dbReference type="Pfam" id="PF00702">
    <property type="entry name" value="Hydrolase"/>
    <property type="match status" value="1"/>
</dbReference>
<evidence type="ECO:0000313" key="14">
    <source>
        <dbReference type="Proteomes" id="UP000427906"/>
    </source>
</evidence>
<dbReference type="AlphaFoldDB" id="A0A5K7YFJ9"/>
<feature type="binding site" evidence="11">
    <location>
        <position position="15"/>
    </location>
    <ligand>
        <name>substrate</name>
    </ligand>
</feature>
<evidence type="ECO:0000256" key="1">
    <source>
        <dbReference type="ARBA" id="ARBA00005135"/>
    </source>
</evidence>